<dbReference type="EMBL" id="CADIKM010000003">
    <property type="protein sequence ID" value="CAB3779450.1"/>
    <property type="molecule type" value="Genomic_DNA"/>
</dbReference>
<keyword evidence="1" id="KW-1133">Transmembrane helix</keyword>
<dbReference type="RefSeq" id="WP_175103380.1">
    <property type="nucleotide sequence ID" value="NZ_CADIKM010000003.1"/>
</dbReference>
<reference evidence="2 3" key="1">
    <citation type="submission" date="2020-04" db="EMBL/GenBank/DDBJ databases">
        <authorList>
            <person name="De Canck E."/>
        </authorList>
    </citation>
    <scope>NUCLEOTIDE SEQUENCE [LARGE SCALE GENOMIC DNA]</scope>
    <source>
        <strain evidence="2 3">LMG 28138</strain>
    </source>
</reference>
<keyword evidence="3" id="KW-1185">Reference proteome</keyword>
<protein>
    <submittedName>
        <fullName evidence="2">Uncharacterized protein</fullName>
    </submittedName>
</protein>
<name>A0A6S7AYC7_9BURK</name>
<feature type="transmembrane region" description="Helical" evidence="1">
    <location>
        <begin position="12"/>
        <end position="37"/>
    </location>
</feature>
<keyword evidence="1" id="KW-0472">Membrane</keyword>
<keyword evidence="1" id="KW-0812">Transmembrane</keyword>
<accession>A0A6S7AYC7</accession>
<proteinExistence type="predicted"/>
<feature type="transmembrane region" description="Helical" evidence="1">
    <location>
        <begin position="57"/>
        <end position="75"/>
    </location>
</feature>
<dbReference type="Proteomes" id="UP000494115">
    <property type="component" value="Unassembled WGS sequence"/>
</dbReference>
<gene>
    <name evidence="2" type="ORF">LMG28138_00818</name>
</gene>
<dbReference type="AlphaFoldDB" id="A0A6S7AYC7"/>
<evidence type="ECO:0000313" key="3">
    <source>
        <dbReference type="Proteomes" id="UP000494115"/>
    </source>
</evidence>
<organism evidence="2 3">
    <name type="scientific">Pararobbsia alpina</name>
    <dbReference type="NCBI Taxonomy" id="621374"/>
    <lineage>
        <taxon>Bacteria</taxon>
        <taxon>Pseudomonadati</taxon>
        <taxon>Pseudomonadota</taxon>
        <taxon>Betaproteobacteria</taxon>
        <taxon>Burkholderiales</taxon>
        <taxon>Burkholderiaceae</taxon>
        <taxon>Pararobbsia</taxon>
    </lineage>
</organism>
<evidence type="ECO:0000256" key="1">
    <source>
        <dbReference type="SAM" id="Phobius"/>
    </source>
</evidence>
<sequence>MIRLKRDVITIGSLFLFFLGLVLAAGIFFELLFWPLLAWQLGSTDYELPTIDRLRKWGKFILIISPVCLVIMLLYEKKAFGR</sequence>
<evidence type="ECO:0000313" key="2">
    <source>
        <dbReference type="EMBL" id="CAB3779450.1"/>
    </source>
</evidence>